<dbReference type="PANTHER" id="PTHR13354">
    <property type="entry name" value="ROUND SPERMATID BASIC PROTEIN 1"/>
    <property type="match status" value="1"/>
</dbReference>
<gene>
    <name evidence="1" type="ORF">PPENT_87.1.T0310358</name>
</gene>
<comment type="caution">
    <text evidence="1">The sequence shown here is derived from an EMBL/GenBank/DDBJ whole genome shotgun (WGS) entry which is preliminary data.</text>
</comment>
<evidence type="ECO:0000313" key="1">
    <source>
        <dbReference type="EMBL" id="CAD8158474.1"/>
    </source>
</evidence>
<protein>
    <submittedName>
        <fullName evidence="1">Uncharacterized protein</fullName>
    </submittedName>
</protein>
<name>A0A8S1U211_9CILI</name>
<dbReference type="Proteomes" id="UP000689195">
    <property type="component" value="Unassembled WGS sequence"/>
</dbReference>
<accession>A0A8S1U211</accession>
<reference evidence="1" key="1">
    <citation type="submission" date="2021-01" db="EMBL/GenBank/DDBJ databases">
        <authorList>
            <consortium name="Genoscope - CEA"/>
            <person name="William W."/>
        </authorList>
    </citation>
    <scope>NUCLEOTIDE SEQUENCE</scope>
</reference>
<keyword evidence="2" id="KW-1185">Reference proteome</keyword>
<organism evidence="1 2">
    <name type="scientific">Paramecium pentaurelia</name>
    <dbReference type="NCBI Taxonomy" id="43138"/>
    <lineage>
        <taxon>Eukaryota</taxon>
        <taxon>Sar</taxon>
        <taxon>Alveolata</taxon>
        <taxon>Ciliophora</taxon>
        <taxon>Intramacronucleata</taxon>
        <taxon>Oligohymenophorea</taxon>
        <taxon>Peniculida</taxon>
        <taxon>Parameciidae</taxon>
        <taxon>Paramecium</taxon>
    </lineage>
</organism>
<sequence>MLPTELNQFLPKQLNQIFNLNNMDMDFGYLERLMKVIKNIDPNFEGLWPYIYYSYSNVKARAVRIIKYRNDESKAIHHYVTHPGTRLKFILVGNVGVQYPGIDDIIPQATFSVSLGAFIDSPNRLKPQLEKIGTLNSFVIANSRQKKQILLKAQDSTWICNRWMVQIGTNCTRSLAQLIESYQQIIFNRCRNIV</sequence>
<dbReference type="EMBL" id="CAJJDO010000031">
    <property type="protein sequence ID" value="CAD8158474.1"/>
    <property type="molecule type" value="Genomic_DNA"/>
</dbReference>
<dbReference type="PANTHER" id="PTHR13354:SF11">
    <property type="entry name" value="LYSINE-SPECIFIC DEMETHYLASE 9"/>
    <property type="match status" value="1"/>
</dbReference>
<dbReference type="GO" id="GO:0005634">
    <property type="term" value="C:nucleus"/>
    <property type="evidence" value="ECO:0007669"/>
    <property type="project" value="InterPro"/>
</dbReference>
<dbReference type="AlphaFoldDB" id="A0A8S1U211"/>
<dbReference type="InterPro" id="IPR026306">
    <property type="entry name" value="RSBN1/Dpy-2/CEP530"/>
</dbReference>
<proteinExistence type="predicted"/>
<evidence type="ECO:0000313" key="2">
    <source>
        <dbReference type="Proteomes" id="UP000689195"/>
    </source>
</evidence>